<keyword evidence="1" id="KW-0472">Membrane</keyword>
<proteinExistence type="predicted"/>
<sequence>MKIRILFLSFLLSSSAFINNFIPIQKRPSIKSSILRTSFNTSTTYKIKFDDTNNNLTSNISRSIAKRNATIYKIKFDDFNNDFDNDLTLVKLYFYSVSIVYLFNFIINHIK</sequence>
<accession>A0A6C0LIB3</accession>
<feature type="transmembrane region" description="Helical" evidence="1">
    <location>
        <begin position="92"/>
        <end position="110"/>
    </location>
</feature>
<organism evidence="2">
    <name type="scientific">viral metagenome</name>
    <dbReference type="NCBI Taxonomy" id="1070528"/>
    <lineage>
        <taxon>unclassified sequences</taxon>
        <taxon>metagenomes</taxon>
        <taxon>organismal metagenomes</taxon>
    </lineage>
</organism>
<keyword evidence="1" id="KW-1133">Transmembrane helix</keyword>
<dbReference type="EMBL" id="MN740494">
    <property type="protein sequence ID" value="QHU29735.1"/>
    <property type="molecule type" value="Genomic_DNA"/>
</dbReference>
<reference evidence="2" key="1">
    <citation type="journal article" date="2020" name="Nature">
        <title>Giant virus diversity and host interactions through global metagenomics.</title>
        <authorList>
            <person name="Schulz F."/>
            <person name="Roux S."/>
            <person name="Paez-Espino D."/>
            <person name="Jungbluth S."/>
            <person name="Walsh D.A."/>
            <person name="Denef V.J."/>
            <person name="McMahon K.D."/>
            <person name="Konstantinidis K.T."/>
            <person name="Eloe-Fadrosh E.A."/>
            <person name="Kyrpides N.C."/>
            <person name="Woyke T."/>
        </authorList>
    </citation>
    <scope>NUCLEOTIDE SEQUENCE</scope>
    <source>
        <strain evidence="2">GVMAG-M-3300027804-48</strain>
    </source>
</reference>
<evidence type="ECO:0000313" key="2">
    <source>
        <dbReference type="EMBL" id="QHU29735.1"/>
    </source>
</evidence>
<dbReference type="AlphaFoldDB" id="A0A6C0LIB3"/>
<protein>
    <submittedName>
        <fullName evidence="2">Uncharacterized protein</fullName>
    </submittedName>
</protein>
<keyword evidence="1" id="KW-0812">Transmembrane</keyword>
<name>A0A6C0LIB3_9ZZZZ</name>
<evidence type="ECO:0000256" key="1">
    <source>
        <dbReference type="SAM" id="Phobius"/>
    </source>
</evidence>